<reference evidence="1" key="1">
    <citation type="submission" date="2018-02" db="EMBL/GenBank/DDBJ databases">
        <title>Rhizophora mucronata_Transcriptome.</title>
        <authorList>
            <person name="Meera S.P."/>
            <person name="Sreeshan A."/>
            <person name="Augustine A."/>
        </authorList>
    </citation>
    <scope>NUCLEOTIDE SEQUENCE</scope>
    <source>
        <tissue evidence="1">Leaf</tissue>
    </source>
</reference>
<protein>
    <submittedName>
        <fullName evidence="1">Uncharacterized protein</fullName>
    </submittedName>
</protein>
<proteinExistence type="predicted"/>
<dbReference type="AlphaFoldDB" id="A0A2P2QDY3"/>
<evidence type="ECO:0000313" key="1">
    <source>
        <dbReference type="EMBL" id="MBX65179.1"/>
    </source>
</evidence>
<organism evidence="1">
    <name type="scientific">Rhizophora mucronata</name>
    <name type="common">Asiatic mangrove</name>
    <dbReference type="NCBI Taxonomy" id="61149"/>
    <lineage>
        <taxon>Eukaryota</taxon>
        <taxon>Viridiplantae</taxon>
        <taxon>Streptophyta</taxon>
        <taxon>Embryophyta</taxon>
        <taxon>Tracheophyta</taxon>
        <taxon>Spermatophyta</taxon>
        <taxon>Magnoliopsida</taxon>
        <taxon>eudicotyledons</taxon>
        <taxon>Gunneridae</taxon>
        <taxon>Pentapetalae</taxon>
        <taxon>rosids</taxon>
        <taxon>fabids</taxon>
        <taxon>Malpighiales</taxon>
        <taxon>Rhizophoraceae</taxon>
        <taxon>Rhizophora</taxon>
    </lineage>
</organism>
<accession>A0A2P2QDY3</accession>
<name>A0A2P2QDY3_RHIMU</name>
<dbReference type="EMBL" id="GGEC01084695">
    <property type="protein sequence ID" value="MBX65179.1"/>
    <property type="molecule type" value="Transcribed_RNA"/>
</dbReference>
<sequence>MIITLSHLAFNCVAFENEWVLSWGLG</sequence>